<dbReference type="Pfam" id="PF24539">
    <property type="entry name" value="DUF7600"/>
    <property type="match status" value="1"/>
</dbReference>
<accession>A0A7R7XR39</accession>
<dbReference type="OrthoDB" id="5273847at2759"/>
<protein>
    <recommendedName>
        <fullName evidence="1">DUF7600 domain-containing protein</fullName>
    </recommendedName>
</protein>
<reference evidence="2" key="2">
    <citation type="submission" date="2021-02" db="EMBL/GenBank/DDBJ databases">
        <title>Aspergillus puulaauensis MK2 genome sequence.</title>
        <authorList>
            <person name="Futagami T."/>
            <person name="Mori K."/>
            <person name="Kadooka C."/>
            <person name="Tanaka T."/>
        </authorList>
    </citation>
    <scope>NUCLEOTIDE SEQUENCE</scope>
    <source>
        <strain evidence="2">MK2</strain>
    </source>
</reference>
<dbReference type="RefSeq" id="XP_041557632.1">
    <property type="nucleotide sequence ID" value="XM_041705114.1"/>
</dbReference>
<dbReference type="InterPro" id="IPR056021">
    <property type="entry name" value="DUF7600"/>
</dbReference>
<evidence type="ECO:0000313" key="3">
    <source>
        <dbReference type="Proteomes" id="UP000654913"/>
    </source>
</evidence>
<dbReference type="SUPFAM" id="SSF81383">
    <property type="entry name" value="F-box domain"/>
    <property type="match status" value="1"/>
</dbReference>
<keyword evidence="3" id="KW-1185">Reference proteome</keyword>
<sequence length="1075" mass="120206">MPILYCPLCGICLLPDPLLQDDPAPPLSRSRPWFAEVQGIVIQPGKNPRDADAILTGIGIIRDDNILLAAPDSGVCYLGHHNLNKWVLCETFVYNGGFGVHAACWKLLVLRLGPMYRKSKTDVLTAMFSLLWSTPCVNSSSFDFGHDYDGAEIVQGLRVRPWTASLCSRLYAHPFRIPQLDDLDGALTSDTAENKEEPESGPRLFGLLPPELKDDIFSYLTYDEVEIMRLVSPDMAQLGADHKLPQEYWKSRFMLGQETDFIFPDLQDKRNWRGVFFAVKTYLELEDASMVNRRRIRILIEPIAALLEERAAMGLPMPDGLPLVSVYCQNGVRCMRSQGGEEYAYVIVYDEDLFSSHISSIDADSVLQLGCRRLNWVMYPLERLDQVQYNAIVVSTVRLGSRRFVSGICLRSDDSDTTHAPWVGYPEYTQKVWIKIPRASRLESISIAFCAQGLRGIRFNFTNSESSGWVGDSTGTGVACGLLFVPTTRPWALVVGTDHFKLVSLGIGVLSTNSETPPEQPREALHTALSHLWINAIPSHHGLFLGDARPPIASRLFEPLVNFDFGGPKGLRLSCLTRFVFYMGGDDDGILGIEAIYTDGNTVLVGRRGGCELSFPIDGLEGERVNRVGVFDNSRLPGDTQSTENRYFGIQLATNYGRTATFATIKSRLARTVLYSANRYPQYAITGFAIGYERHRNRLGRIALQYQKSEPSGINPPVSFKMSHEAVYKNLEYDIGLSRLTDYPGGSSYQTHATLAGVRRIQASIGVEGRSRAPNSICGLKFEYDDSSVSIIGQWMEPYDTLKLGPNAQVQSLTVWVNRSRKAQVSAIRIRTSDSRAMTFIPRGLWDLPNGDLRHDYGTGPGEQVTDIFWVLNDCFDRVRAVVAQKDQRPSTLLPNQYPPFDAVQKLYFERIADDGSRDRVVTAKAYFLATALVGLKFIYASGGKAQIGDTKNIHDHRVKVRFAEKARVVGMLAGIRDNHIRYLKLHLDYYRKQPLSKYPVKQFSYNIDLVSPLEDIYTANYSCQSAWCRDKDAAAKFPRAQANHNIYAPPSSGGSLAGLFVRCQQFSCLGALYE</sequence>
<dbReference type="EMBL" id="AP024447">
    <property type="protein sequence ID" value="BCS25438.1"/>
    <property type="molecule type" value="Genomic_DNA"/>
</dbReference>
<dbReference type="GeneID" id="64975443"/>
<gene>
    <name evidence="2" type="ORF">APUU_50149A</name>
</gene>
<proteinExistence type="predicted"/>
<organism evidence="2 3">
    <name type="scientific">Aspergillus puulaauensis</name>
    <dbReference type="NCBI Taxonomy" id="1220207"/>
    <lineage>
        <taxon>Eukaryota</taxon>
        <taxon>Fungi</taxon>
        <taxon>Dikarya</taxon>
        <taxon>Ascomycota</taxon>
        <taxon>Pezizomycotina</taxon>
        <taxon>Eurotiomycetes</taxon>
        <taxon>Eurotiomycetidae</taxon>
        <taxon>Eurotiales</taxon>
        <taxon>Aspergillaceae</taxon>
        <taxon>Aspergillus</taxon>
    </lineage>
</organism>
<evidence type="ECO:0000259" key="1">
    <source>
        <dbReference type="Pfam" id="PF24539"/>
    </source>
</evidence>
<feature type="domain" description="DUF7600" evidence="1">
    <location>
        <begin position="367"/>
        <end position="509"/>
    </location>
</feature>
<evidence type="ECO:0000313" key="2">
    <source>
        <dbReference type="EMBL" id="BCS25438.1"/>
    </source>
</evidence>
<dbReference type="KEGG" id="apuu:APUU_50149A"/>
<dbReference type="InterPro" id="IPR036047">
    <property type="entry name" value="F-box-like_dom_sf"/>
</dbReference>
<dbReference type="Proteomes" id="UP000654913">
    <property type="component" value="Chromosome 5"/>
</dbReference>
<reference evidence="2" key="1">
    <citation type="submission" date="2021-01" db="EMBL/GenBank/DDBJ databases">
        <authorList>
            <consortium name="Aspergillus puulaauensis MK2 genome sequencing consortium"/>
            <person name="Kazuki M."/>
            <person name="Futagami T."/>
        </authorList>
    </citation>
    <scope>NUCLEOTIDE SEQUENCE</scope>
    <source>
        <strain evidence="2">MK2</strain>
    </source>
</reference>
<name>A0A7R7XR39_9EURO</name>
<dbReference type="AlphaFoldDB" id="A0A7R7XR39"/>